<name>A0A1I5E1L2_9BACT</name>
<sequence>MQNPKRILILGPESTGKSTLASDLAVHYDEPWVPEFAREYLEMLDRNYSYSDLLKIAKGQMALEDEKFQQARKFLFCDTDLRVIHVWSQHKFGKVHDWVTQEIGRRAYDLILLTDIDLPWEPDPQREHPEPEMRQFFMDWYEKMAIESGVEWAKITGERKKRLEDSIFLINSYLDSNS</sequence>
<dbReference type="InterPro" id="IPR038727">
    <property type="entry name" value="NadR/Ttd14_AAA_dom"/>
</dbReference>
<dbReference type="PANTHER" id="PTHR37512:SF1">
    <property type="entry name" value="NADR_TTD14 AAA DOMAIN-CONTAINING PROTEIN"/>
    <property type="match status" value="1"/>
</dbReference>
<keyword evidence="3" id="KW-1185">Reference proteome</keyword>
<gene>
    <name evidence="2" type="ORF">SAMN04488519_103232</name>
</gene>
<dbReference type="InterPro" id="IPR027417">
    <property type="entry name" value="P-loop_NTPase"/>
</dbReference>
<dbReference type="InterPro" id="IPR052735">
    <property type="entry name" value="NAD_biosynth-regulator"/>
</dbReference>
<accession>A0A1I5E1L2</accession>
<dbReference type="PANTHER" id="PTHR37512">
    <property type="entry name" value="TRIFUNCTIONAL NAD BIOSYNTHESIS/REGULATOR PROTEIN NADR"/>
    <property type="match status" value="1"/>
</dbReference>
<dbReference type="Gene3D" id="3.40.50.300">
    <property type="entry name" value="P-loop containing nucleotide triphosphate hydrolases"/>
    <property type="match status" value="1"/>
</dbReference>
<protein>
    <submittedName>
        <fullName evidence="2">Nicotinamide-nucleotide adenylyltransferase, NadR type</fullName>
    </submittedName>
</protein>
<reference evidence="3" key="1">
    <citation type="submission" date="2016-10" db="EMBL/GenBank/DDBJ databases">
        <authorList>
            <person name="Varghese N."/>
            <person name="Submissions S."/>
        </authorList>
    </citation>
    <scope>NUCLEOTIDE SEQUENCE [LARGE SCALE GENOMIC DNA]</scope>
    <source>
        <strain evidence="3">DSM 15282</strain>
    </source>
</reference>
<evidence type="ECO:0000313" key="2">
    <source>
        <dbReference type="EMBL" id="SFO05051.1"/>
    </source>
</evidence>
<feature type="domain" description="NadR/Ttd14 AAA" evidence="1">
    <location>
        <begin position="6"/>
        <end position="162"/>
    </location>
</feature>
<evidence type="ECO:0000259" key="1">
    <source>
        <dbReference type="Pfam" id="PF13521"/>
    </source>
</evidence>
<dbReference type="EMBL" id="FOVW01000003">
    <property type="protein sequence ID" value="SFO05051.1"/>
    <property type="molecule type" value="Genomic_DNA"/>
</dbReference>
<dbReference type="Proteomes" id="UP000199564">
    <property type="component" value="Unassembled WGS sequence"/>
</dbReference>
<dbReference type="AlphaFoldDB" id="A0A1I5E1L2"/>
<keyword evidence="2" id="KW-0548">Nucleotidyltransferase</keyword>
<organism evidence="2 3">
    <name type="scientific">Algoriphagus ornithinivorans</name>
    <dbReference type="NCBI Taxonomy" id="226506"/>
    <lineage>
        <taxon>Bacteria</taxon>
        <taxon>Pseudomonadati</taxon>
        <taxon>Bacteroidota</taxon>
        <taxon>Cytophagia</taxon>
        <taxon>Cytophagales</taxon>
        <taxon>Cyclobacteriaceae</taxon>
        <taxon>Algoriphagus</taxon>
    </lineage>
</organism>
<dbReference type="RefSeq" id="WP_091651586.1">
    <property type="nucleotide sequence ID" value="NZ_FOVW01000003.1"/>
</dbReference>
<proteinExistence type="predicted"/>
<dbReference type="GO" id="GO:0016779">
    <property type="term" value="F:nucleotidyltransferase activity"/>
    <property type="evidence" value="ECO:0007669"/>
    <property type="project" value="UniProtKB-KW"/>
</dbReference>
<evidence type="ECO:0000313" key="3">
    <source>
        <dbReference type="Proteomes" id="UP000199564"/>
    </source>
</evidence>
<dbReference type="Pfam" id="PF13521">
    <property type="entry name" value="AAA_28"/>
    <property type="match status" value="1"/>
</dbReference>
<dbReference type="STRING" id="226506.SAMN04488519_103232"/>
<dbReference type="SUPFAM" id="SSF52540">
    <property type="entry name" value="P-loop containing nucleoside triphosphate hydrolases"/>
    <property type="match status" value="1"/>
</dbReference>
<keyword evidence="2" id="KW-0808">Transferase</keyword>